<dbReference type="RefSeq" id="WP_096748902.1">
    <property type="nucleotide sequence ID" value="NZ_CADEPO010000002.1"/>
</dbReference>
<name>A0A2A7S597_BURGA</name>
<protein>
    <submittedName>
        <fullName evidence="8">DoxX family protein</fullName>
    </submittedName>
</protein>
<dbReference type="AlphaFoldDB" id="A0A2A7S597"/>
<evidence type="ECO:0000256" key="6">
    <source>
        <dbReference type="ARBA" id="ARBA00023136"/>
    </source>
</evidence>
<evidence type="ECO:0000256" key="5">
    <source>
        <dbReference type="ARBA" id="ARBA00022989"/>
    </source>
</evidence>
<comment type="similarity">
    <text evidence="2">Belongs to the DoxX family.</text>
</comment>
<dbReference type="InterPro" id="IPR051907">
    <property type="entry name" value="DoxX-like_oxidoreductase"/>
</dbReference>
<evidence type="ECO:0000256" key="1">
    <source>
        <dbReference type="ARBA" id="ARBA00004651"/>
    </source>
</evidence>
<keyword evidence="3" id="KW-1003">Cell membrane</keyword>
<keyword evidence="5 7" id="KW-1133">Transmembrane helix</keyword>
<dbReference type="PANTHER" id="PTHR33452">
    <property type="entry name" value="OXIDOREDUCTASE CATD-RELATED"/>
    <property type="match status" value="1"/>
</dbReference>
<proteinExistence type="inferred from homology"/>
<evidence type="ECO:0000313" key="8">
    <source>
        <dbReference type="EMBL" id="PEH38465.1"/>
    </source>
</evidence>
<dbReference type="InterPro" id="IPR032808">
    <property type="entry name" value="DoxX"/>
</dbReference>
<reference evidence="9" key="1">
    <citation type="submission" date="2017-09" db="EMBL/GenBank/DDBJ databases">
        <title>FDA dAtabase for Regulatory Grade micrObial Sequences (FDA-ARGOS): Supporting development and validation of Infectious Disease Dx tests.</title>
        <authorList>
            <person name="Minogue T."/>
            <person name="Wolcott M."/>
            <person name="Wasieloski L."/>
            <person name="Aguilar W."/>
            <person name="Moore D."/>
            <person name="Tallon L."/>
            <person name="Sadzewicz L."/>
            <person name="Ott S."/>
            <person name="Zhao X."/>
            <person name="Nagaraj S."/>
            <person name="Vavikolanu K."/>
            <person name="Aluvathingal J."/>
            <person name="Nadendla S."/>
            <person name="Sichtig H."/>
        </authorList>
    </citation>
    <scope>NUCLEOTIDE SEQUENCE [LARGE SCALE GENOMIC DNA]</scope>
    <source>
        <strain evidence="9">FDAARGOS_390</strain>
    </source>
</reference>
<dbReference type="PANTHER" id="PTHR33452:SF1">
    <property type="entry name" value="INNER MEMBRANE PROTEIN YPHA-RELATED"/>
    <property type="match status" value="1"/>
</dbReference>
<dbReference type="GO" id="GO:0005886">
    <property type="term" value="C:plasma membrane"/>
    <property type="evidence" value="ECO:0007669"/>
    <property type="project" value="UniProtKB-SubCell"/>
</dbReference>
<sequence length="178" mass="18748">MTPSSSSPRTLLRLFDPAWLAARLQAYAPLPVRAIVGYGFLAHGYAKILKQPEHFAAILHGIGVPAPHLMAWATIAIELGGGLAVLAGAFVPLVAWPMLAVLLVAMLGVHLPYGFTSIKLMDVVDGVPTFGPPGVETDLLYVAGLLTLAFGGSGPFALDRRLAPWYARLAGAARRVTA</sequence>
<keyword evidence="6 7" id="KW-0472">Membrane</keyword>
<comment type="caution">
    <text evidence="8">The sequence shown here is derived from an EMBL/GenBank/DDBJ whole genome shotgun (WGS) entry which is preliminary data.</text>
</comment>
<feature type="transmembrane region" description="Helical" evidence="7">
    <location>
        <begin position="139"/>
        <end position="158"/>
    </location>
</feature>
<accession>A0A2A7S597</accession>
<dbReference type="Proteomes" id="UP000220629">
    <property type="component" value="Unassembled WGS sequence"/>
</dbReference>
<feature type="transmembrane region" description="Helical" evidence="7">
    <location>
        <begin position="98"/>
        <end position="119"/>
    </location>
</feature>
<gene>
    <name evidence="8" type="ORF">CRM94_29195</name>
</gene>
<evidence type="ECO:0000256" key="3">
    <source>
        <dbReference type="ARBA" id="ARBA00022475"/>
    </source>
</evidence>
<evidence type="ECO:0000256" key="4">
    <source>
        <dbReference type="ARBA" id="ARBA00022692"/>
    </source>
</evidence>
<keyword evidence="4 7" id="KW-0812">Transmembrane</keyword>
<comment type="subcellular location">
    <subcellularLocation>
        <location evidence="1">Cell membrane</location>
        <topology evidence="1">Multi-pass membrane protein</topology>
    </subcellularLocation>
</comment>
<evidence type="ECO:0000256" key="7">
    <source>
        <dbReference type="SAM" id="Phobius"/>
    </source>
</evidence>
<evidence type="ECO:0000313" key="9">
    <source>
        <dbReference type="Proteomes" id="UP000220629"/>
    </source>
</evidence>
<dbReference type="Pfam" id="PF07681">
    <property type="entry name" value="DoxX"/>
    <property type="match status" value="1"/>
</dbReference>
<feature type="transmembrane region" description="Helical" evidence="7">
    <location>
        <begin position="69"/>
        <end position="91"/>
    </location>
</feature>
<dbReference type="EMBL" id="PDDY01000004">
    <property type="protein sequence ID" value="PEH38465.1"/>
    <property type="molecule type" value="Genomic_DNA"/>
</dbReference>
<evidence type="ECO:0000256" key="2">
    <source>
        <dbReference type="ARBA" id="ARBA00006679"/>
    </source>
</evidence>
<organism evidence="8 9">
    <name type="scientific">Burkholderia gladioli</name>
    <name type="common">Pseudomonas marginata</name>
    <name type="synonym">Phytomonas marginata</name>
    <dbReference type="NCBI Taxonomy" id="28095"/>
    <lineage>
        <taxon>Bacteria</taxon>
        <taxon>Pseudomonadati</taxon>
        <taxon>Pseudomonadota</taxon>
        <taxon>Betaproteobacteria</taxon>
        <taxon>Burkholderiales</taxon>
        <taxon>Burkholderiaceae</taxon>
        <taxon>Burkholderia</taxon>
    </lineage>
</organism>